<reference evidence="2 3" key="1">
    <citation type="submission" date="2019-02" db="EMBL/GenBank/DDBJ databases">
        <title>Siculibacillus lacustris gen. nov., sp. nov., a new rosette-forming bacterium isolated from a freshwater crater lake (Lake St. Ana, Romania).</title>
        <authorList>
            <person name="Felfoldi T."/>
            <person name="Marton Z."/>
            <person name="Szabo A."/>
            <person name="Mentes A."/>
            <person name="Boka K."/>
            <person name="Marialigeti K."/>
            <person name="Mathe I."/>
            <person name="Koncz M."/>
            <person name="Schumann P."/>
            <person name="Toth E."/>
        </authorList>
    </citation>
    <scope>NUCLEOTIDE SEQUENCE [LARGE SCALE GENOMIC DNA]</scope>
    <source>
        <strain evidence="2 3">SA-279</strain>
    </source>
</reference>
<keyword evidence="3" id="KW-1185">Reference proteome</keyword>
<evidence type="ECO:0000256" key="1">
    <source>
        <dbReference type="SAM" id="Phobius"/>
    </source>
</evidence>
<dbReference type="Pfam" id="PF06035">
    <property type="entry name" value="Peptidase_C93"/>
    <property type="match status" value="1"/>
</dbReference>
<feature type="transmembrane region" description="Helical" evidence="1">
    <location>
        <begin position="37"/>
        <end position="55"/>
    </location>
</feature>
<dbReference type="InterPro" id="IPR010319">
    <property type="entry name" value="Transglutaminase-like_Cys_pept"/>
</dbReference>
<sequence>MRTADVFHRQTSARHLDMMCCRRIFGTPYRMRQWRNFVKVLICQILVLFSLYFFSQTESSWSASFAELTEQAPPRRNRGLIDRGFISAYDGFYNFCAQYSDQCESDGKDNLVKLGASRWDELIAVNNIINNRIVPDWDKKDYDHWSLEATSGHCNEYAIQKRMELIRRGWPVRSLSLTVVHSRFNVDSLFHLVLTVRTDRGDFILDNLNPEVSPITATDYHWIMRQSNVHPRLWVQISTQK</sequence>
<accession>A0A4Q9VCW6</accession>
<keyword evidence="1" id="KW-1133">Transmembrane helix</keyword>
<name>A0A4Q9VCW6_9HYPH</name>
<dbReference type="Proteomes" id="UP000292781">
    <property type="component" value="Unassembled WGS sequence"/>
</dbReference>
<evidence type="ECO:0008006" key="4">
    <source>
        <dbReference type="Google" id="ProtNLM"/>
    </source>
</evidence>
<proteinExistence type="predicted"/>
<evidence type="ECO:0000313" key="2">
    <source>
        <dbReference type="EMBL" id="TBW32431.1"/>
    </source>
</evidence>
<organism evidence="2 3">
    <name type="scientific">Siculibacillus lacustris</name>
    <dbReference type="NCBI Taxonomy" id="1549641"/>
    <lineage>
        <taxon>Bacteria</taxon>
        <taxon>Pseudomonadati</taxon>
        <taxon>Pseudomonadota</taxon>
        <taxon>Alphaproteobacteria</taxon>
        <taxon>Hyphomicrobiales</taxon>
        <taxon>Ancalomicrobiaceae</taxon>
        <taxon>Siculibacillus</taxon>
    </lineage>
</organism>
<dbReference type="AlphaFoldDB" id="A0A4Q9VCW6"/>
<dbReference type="PANTHER" id="PTHR39327:SF1">
    <property type="entry name" value="BLR5470 PROTEIN"/>
    <property type="match status" value="1"/>
</dbReference>
<dbReference type="Gene3D" id="3.10.620.30">
    <property type="match status" value="1"/>
</dbReference>
<dbReference type="OrthoDB" id="7206808at2"/>
<keyword evidence="1" id="KW-0812">Transmembrane</keyword>
<protein>
    <recommendedName>
        <fullName evidence="4">Transglutaminase</fullName>
    </recommendedName>
</protein>
<keyword evidence="1" id="KW-0472">Membrane</keyword>
<evidence type="ECO:0000313" key="3">
    <source>
        <dbReference type="Proteomes" id="UP000292781"/>
    </source>
</evidence>
<dbReference type="PANTHER" id="PTHR39327">
    <property type="match status" value="1"/>
</dbReference>
<gene>
    <name evidence="2" type="ORF">EYW49_22095</name>
</gene>
<dbReference type="EMBL" id="SJFN01000058">
    <property type="protein sequence ID" value="TBW32431.1"/>
    <property type="molecule type" value="Genomic_DNA"/>
</dbReference>
<comment type="caution">
    <text evidence="2">The sequence shown here is derived from an EMBL/GenBank/DDBJ whole genome shotgun (WGS) entry which is preliminary data.</text>
</comment>